<keyword evidence="3" id="KW-1185">Reference proteome</keyword>
<evidence type="ECO:0000313" key="2">
    <source>
        <dbReference type="EMBL" id="ETB57028.1"/>
    </source>
</evidence>
<evidence type="ECO:0000313" key="3">
    <source>
        <dbReference type="Proteomes" id="UP000018538"/>
    </source>
</evidence>
<sequence length="416" mass="49586">MMPHNLQCETFSKADKHFSDISPDFSKLNFTNELPMLYSLYDQIESTDKYNAYSEEIDTLGIWLIQKLLVIYKETLIYENYRNCYDYIMMHLSNKTHLMKNDENFHLNTSYQKQLDAFSLKLNYLFFLDYNNKYIRQFYILFDKVCNIINEYTENGYSNKDVVRSSLKCMNMYRIFYNTLNKWNSHFYLLENLKKDYNEFIISSINDNINEKRNFNLDTKLKKITNCNENNSYFKKPTEELGHQCSRYQNSNPYSEKENSVNILDDSKFVLKYLNTSDHKKEIGTNEFYKTYIESFNSQKNHGIESGNQSEISSCELKNTKENKICELVCRMEELLNPGIGLKRNGFPSIYCTNIYNENRINNIAIISIAIVTVLSIVYKVNNMKLVNIIFFKYFFTIIYFAHFCFSIYHLIVQKN</sequence>
<dbReference type="EMBL" id="KI635808">
    <property type="protein sequence ID" value="ETB57028.1"/>
    <property type="molecule type" value="Genomic_DNA"/>
</dbReference>
<dbReference type="AlphaFoldDB" id="V7PF88"/>
<keyword evidence="1" id="KW-0472">Membrane</keyword>
<protein>
    <submittedName>
        <fullName evidence="2">Uncharacterized protein</fullName>
    </submittedName>
</protein>
<reference evidence="2 3" key="1">
    <citation type="submission" date="2013-11" db="EMBL/GenBank/DDBJ databases">
        <title>The Genome Sequence of Plasmodium yoelii 17X.</title>
        <authorList>
            <consortium name="The Broad Institute Genomics Platform"/>
            <consortium name="The Broad Institute Genome Sequencing Center for Infectious Disease"/>
            <person name="Neafsey D."/>
            <person name="Adams J."/>
            <person name="Walker B."/>
            <person name="Young S.K."/>
            <person name="Zeng Q."/>
            <person name="Gargeya S."/>
            <person name="Fitzgerald M."/>
            <person name="Haas B."/>
            <person name="Abouelleil A."/>
            <person name="Alvarado L."/>
            <person name="Chapman S.B."/>
            <person name="Gainer-Dewar J."/>
            <person name="Goldberg J."/>
            <person name="Griggs A."/>
            <person name="Gujja S."/>
            <person name="Hansen M."/>
            <person name="Howarth C."/>
            <person name="Imamovic A."/>
            <person name="Ireland A."/>
            <person name="Larimer J."/>
            <person name="McCowan C."/>
            <person name="Murphy C."/>
            <person name="Pearson M."/>
            <person name="Poon T.W."/>
            <person name="Priest M."/>
            <person name="Roberts A."/>
            <person name="Saif S."/>
            <person name="Shea T."/>
            <person name="Sykes S."/>
            <person name="Wortman J."/>
            <person name="Nusbaum C."/>
            <person name="Birren B."/>
        </authorList>
    </citation>
    <scope>NUCLEOTIDE SEQUENCE [LARGE SCALE GENOMIC DNA]</scope>
    <source>
        <strain evidence="2 3">17X</strain>
    </source>
</reference>
<dbReference type="Proteomes" id="UP000018538">
    <property type="component" value="Unassembled WGS sequence"/>
</dbReference>
<accession>V7PF88</accession>
<feature type="transmembrane region" description="Helical" evidence="1">
    <location>
        <begin position="391"/>
        <end position="412"/>
    </location>
</feature>
<keyword evidence="1" id="KW-0812">Transmembrane</keyword>
<proteinExistence type="predicted"/>
<feature type="transmembrane region" description="Helical" evidence="1">
    <location>
        <begin position="361"/>
        <end position="379"/>
    </location>
</feature>
<name>V7PF88_PLAYE</name>
<dbReference type="OrthoDB" id="371058at2759"/>
<organism evidence="2 3">
    <name type="scientific">Plasmodium yoelii 17X</name>
    <dbReference type="NCBI Taxonomy" id="1323249"/>
    <lineage>
        <taxon>Eukaryota</taxon>
        <taxon>Sar</taxon>
        <taxon>Alveolata</taxon>
        <taxon>Apicomplexa</taxon>
        <taxon>Aconoidasida</taxon>
        <taxon>Haemosporida</taxon>
        <taxon>Plasmodiidae</taxon>
        <taxon>Plasmodium</taxon>
        <taxon>Plasmodium (Vinckeia)</taxon>
    </lineage>
</organism>
<keyword evidence="1" id="KW-1133">Transmembrane helix</keyword>
<evidence type="ECO:0000256" key="1">
    <source>
        <dbReference type="SAM" id="Phobius"/>
    </source>
</evidence>
<gene>
    <name evidence="2" type="ORF">YYC_04880</name>
</gene>